<gene>
    <name evidence="4" type="ORF">RI543_004367</name>
</gene>
<dbReference type="GO" id="GO:0000171">
    <property type="term" value="F:ribonuclease MRP activity"/>
    <property type="evidence" value="ECO:0007669"/>
    <property type="project" value="TreeGrafter"/>
</dbReference>
<dbReference type="GO" id="GO:0034965">
    <property type="term" value="P:intronic box C/D snoRNA processing"/>
    <property type="evidence" value="ECO:0007669"/>
    <property type="project" value="TreeGrafter"/>
</dbReference>
<dbReference type="AlphaFoldDB" id="A0AAN7ZXC2"/>
<sequence>MSKKYLMDTKLIRKRPTLKTLSHKKIKTTIYIKSTTPYISALKRIKKFLSELQKHGAKYVTLLGMGKAVEKTLALGSYFSQEKGQKVQVMTRTIKVIDELKDISETQESVNEEEETDENDEETFLKRRTLSGVEVRIFPL</sequence>
<dbReference type="GO" id="GO:0000294">
    <property type="term" value="P:nuclear-transcribed mRNA catabolic process, RNase MRP-dependent"/>
    <property type="evidence" value="ECO:0007669"/>
    <property type="project" value="TreeGrafter"/>
</dbReference>
<dbReference type="PANTHER" id="PTHR28256:SF1">
    <property type="entry name" value="RIBONUCLEASES P_MRP PROTEIN SUBUNIT POP7"/>
    <property type="match status" value="1"/>
</dbReference>
<dbReference type="Gene3D" id="3.30.110.20">
    <property type="entry name" value="Alba-like domain"/>
    <property type="match status" value="1"/>
</dbReference>
<evidence type="ECO:0000313" key="4">
    <source>
        <dbReference type="EMBL" id="KAK5778696.1"/>
    </source>
</evidence>
<proteinExistence type="predicted"/>
<dbReference type="InterPro" id="IPR036882">
    <property type="entry name" value="Alba-like_dom_sf"/>
</dbReference>
<reference evidence="5" key="1">
    <citation type="submission" date="2023-07" db="EMBL/GenBank/DDBJ databases">
        <title>A draft genome of Kazachstania heterogenica Y-27499.</title>
        <authorList>
            <person name="Donic C."/>
            <person name="Kralova J.S."/>
            <person name="Fidel L."/>
            <person name="Ben-Dor S."/>
            <person name="Jung S."/>
        </authorList>
    </citation>
    <scope>NUCLEOTIDE SEQUENCE [LARGE SCALE GENOMIC DNA]</scope>
    <source>
        <strain evidence="5">Y27499</strain>
    </source>
</reference>
<name>A0AAN7ZXC2_9SACH</name>
<accession>A0AAN7ZXC2</accession>
<dbReference type="PANTHER" id="PTHR28256">
    <property type="entry name" value="RIBONUCLEASES P/MRP PROTEIN SUBUNIT POP7"/>
    <property type="match status" value="1"/>
</dbReference>
<evidence type="ECO:0000313" key="5">
    <source>
        <dbReference type="Proteomes" id="UP001306508"/>
    </source>
</evidence>
<dbReference type="GO" id="GO:0003723">
    <property type="term" value="F:RNA binding"/>
    <property type="evidence" value="ECO:0007669"/>
    <property type="project" value="TreeGrafter"/>
</dbReference>
<dbReference type="GO" id="GO:0004526">
    <property type="term" value="F:ribonuclease P activity"/>
    <property type="evidence" value="ECO:0007669"/>
    <property type="project" value="TreeGrafter"/>
</dbReference>
<dbReference type="GO" id="GO:0000172">
    <property type="term" value="C:ribonuclease MRP complex"/>
    <property type="evidence" value="ECO:0007669"/>
    <property type="project" value="InterPro"/>
</dbReference>
<dbReference type="Proteomes" id="UP001306508">
    <property type="component" value="Unassembled WGS sequence"/>
</dbReference>
<keyword evidence="5" id="KW-1185">Reference proteome</keyword>
<dbReference type="GO" id="GO:0005655">
    <property type="term" value="C:nucleolar ribonuclease P complex"/>
    <property type="evidence" value="ECO:0007669"/>
    <property type="project" value="InterPro"/>
</dbReference>
<dbReference type="InterPro" id="IPR014612">
    <property type="entry name" value="Pop7/Rpp20"/>
</dbReference>
<evidence type="ECO:0000256" key="1">
    <source>
        <dbReference type="ARBA" id="ARBA00004123"/>
    </source>
</evidence>
<dbReference type="InterPro" id="IPR020241">
    <property type="entry name" value="RNase_P/MRP_Pop7_fungi"/>
</dbReference>
<keyword evidence="3" id="KW-0539">Nucleus</keyword>
<comment type="subcellular location">
    <subcellularLocation>
        <location evidence="1">Nucleus</location>
    </subcellularLocation>
</comment>
<keyword evidence="2" id="KW-0819">tRNA processing</keyword>
<dbReference type="EMBL" id="JAWIZZ010000053">
    <property type="protein sequence ID" value="KAK5778696.1"/>
    <property type="molecule type" value="Genomic_DNA"/>
</dbReference>
<dbReference type="Pfam" id="PF12328">
    <property type="entry name" value="Rpp20"/>
    <property type="match status" value="1"/>
</dbReference>
<comment type="caution">
    <text evidence="4">The sequence shown here is derived from an EMBL/GenBank/DDBJ whole genome shotgun (WGS) entry which is preliminary data.</text>
</comment>
<dbReference type="GO" id="GO:0001682">
    <property type="term" value="P:tRNA 5'-leader removal"/>
    <property type="evidence" value="ECO:0007669"/>
    <property type="project" value="InterPro"/>
</dbReference>
<organism evidence="4 5">
    <name type="scientific">Arxiozyma heterogenica</name>
    <dbReference type="NCBI Taxonomy" id="278026"/>
    <lineage>
        <taxon>Eukaryota</taxon>
        <taxon>Fungi</taxon>
        <taxon>Dikarya</taxon>
        <taxon>Ascomycota</taxon>
        <taxon>Saccharomycotina</taxon>
        <taxon>Saccharomycetes</taxon>
        <taxon>Saccharomycetales</taxon>
        <taxon>Saccharomycetaceae</taxon>
        <taxon>Arxiozyma</taxon>
    </lineage>
</organism>
<evidence type="ECO:0000256" key="3">
    <source>
        <dbReference type="ARBA" id="ARBA00023242"/>
    </source>
</evidence>
<evidence type="ECO:0000256" key="2">
    <source>
        <dbReference type="ARBA" id="ARBA00022694"/>
    </source>
</evidence>
<protein>
    <submittedName>
        <fullName evidence="4">Uncharacterized protein</fullName>
    </submittedName>
</protein>
<dbReference type="GO" id="GO:0006364">
    <property type="term" value="P:rRNA processing"/>
    <property type="evidence" value="ECO:0007669"/>
    <property type="project" value="TreeGrafter"/>
</dbReference>